<evidence type="ECO:0000313" key="2">
    <source>
        <dbReference type="EMBL" id="RGP03616.1"/>
    </source>
</evidence>
<evidence type="ECO:0008006" key="6">
    <source>
        <dbReference type="Google" id="ProtNLM"/>
    </source>
</evidence>
<dbReference type="EMBL" id="QSWD01000002">
    <property type="protein sequence ID" value="RGP03616.1"/>
    <property type="molecule type" value="Genomic_DNA"/>
</dbReference>
<evidence type="ECO:0000256" key="1">
    <source>
        <dbReference type="SAM" id="MobiDB-lite"/>
    </source>
</evidence>
<comment type="caution">
    <text evidence="2">The sequence shown here is derived from an EMBL/GenBank/DDBJ whole genome shotgun (WGS) entry which is preliminary data.</text>
</comment>
<reference evidence="4 5" key="1">
    <citation type="submission" date="2018-08" db="EMBL/GenBank/DDBJ databases">
        <title>A genome reference for cultivated species of the human gut microbiota.</title>
        <authorList>
            <person name="Zou Y."/>
            <person name="Xue W."/>
            <person name="Luo G."/>
        </authorList>
    </citation>
    <scope>NUCLEOTIDE SEQUENCE [LARGE SCALE GENOMIC DNA]</scope>
    <source>
        <strain evidence="3 5">AF36-12AT</strain>
        <strain evidence="2 4">OF05-12</strain>
    </source>
</reference>
<evidence type="ECO:0000313" key="5">
    <source>
        <dbReference type="Proteomes" id="UP000285613"/>
    </source>
</evidence>
<dbReference type="AlphaFoldDB" id="A0A3E5HPN4"/>
<evidence type="ECO:0000313" key="3">
    <source>
        <dbReference type="EMBL" id="RHL95492.1"/>
    </source>
</evidence>
<protein>
    <recommendedName>
        <fullName evidence="6">DNA-binding protein</fullName>
    </recommendedName>
</protein>
<dbReference type="RefSeq" id="WP_117611923.1">
    <property type="nucleotide sequence ID" value="NZ_CAJYCD010000001.1"/>
</dbReference>
<dbReference type="EMBL" id="QRPH01000004">
    <property type="protein sequence ID" value="RHL95492.1"/>
    <property type="molecule type" value="Genomic_DNA"/>
</dbReference>
<dbReference type="Proteomes" id="UP000285613">
    <property type="component" value="Unassembled WGS sequence"/>
</dbReference>
<organism evidence="2 4">
    <name type="scientific">Bifidobacterium pseudocatenulatum</name>
    <dbReference type="NCBI Taxonomy" id="28026"/>
    <lineage>
        <taxon>Bacteria</taxon>
        <taxon>Bacillati</taxon>
        <taxon>Actinomycetota</taxon>
        <taxon>Actinomycetes</taxon>
        <taxon>Bifidobacteriales</taxon>
        <taxon>Bifidobacteriaceae</taxon>
        <taxon>Bifidobacterium</taxon>
    </lineage>
</organism>
<name>A0A3E5HPN4_BIFPS</name>
<accession>A0A3E5HPN4</accession>
<dbReference type="Proteomes" id="UP000261031">
    <property type="component" value="Unassembled WGS sequence"/>
</dbReference>
<feature type="region of interest" description="Disordered" evidence="1">
    <location>
        <begin position="1"/>
        <end position="22"/>
    </location>
</feature>
<evidence type="ECO:0000313" key="4">
    <source>
        <dbReference type="Proteomes" id="UP000261031"/>
    </source>
</evidence>
<proteinExistence type="predicted"/>
<sequence>MNEQTNESQPTPNQTQPAQTNQNKPALAGVCLVCGGECAVGDTMCAQCDGLMRDWLREYPSWLDSLHEFLDSTAHYGGRQSGRVNLPAAPTPIRLPVLDHMQSIEDAAIALWRRLYAPPAMPWATYGVHPPLVDMLRVCAGSPRLRRMPDIADFYHEWESMVRKTLDIIDVPPAKHGIGRCPNPLCGVELTASVGAVSVACPVCGSTYLVADVRLGFLRECVRSGRAFTAGECAELLRECGFQCNANTIRSWRKRGRLQPVGENVKGQPLYRLSDVHGQVVRRDSI</sequence>
<feature type="compositionally biased region" description="Low complexity" evidence="1">
    <location>
        <begin position="9"/>
        <end position="22"/>
    </location>
</feature>
<gene>
    <name evidence="3" type="ORF">DWZ91_06635</name>
    <name evidence="2" type="ORF">DXA79_03790</name>
</gene>